<name>A0A6G8Q2B3_9ACTN</name>
<dbReference type="Proteomes" id="UP000502706">
    <property type="component" value="Chromosome"/>
</dbReference>
<dbReference type="AlphaFoldDB" id="A0A6G8Q2B3"/>
<evidence type="ECO:0000313" key="4">
    <source>
        <dbReference type="Proteomes" id="UP000502706"/>
    </source>
</evidence>
<dbReference type="PRINTS" id="PR01438">
    <property type="entry name" value="UNVRSLSTRESS"/>
</dbReference>
<evidence type="ECO:0000259" key="2">
    <source>
        <dbReference type="Pfam" id="PF00582"/>
    </source>
</evidence>
<feature type="domain" description="UspA" evidence="2">
    <location>
        <begin position="45"/>
        <end position="178"/>
    </location>
</feature>
<reference evidence="3 4" key="1">
    <citation type="submission" date="2019-10" db="EMBL/GenBank/DDBJ databases">
        <title>Rubrobacter sp nov SCSIO 52915 isolated from a deep-sea sediment in the South China Sea.</title>
        <authorList>
            <person name="Chen R.W."/>
        </authorList>
    </citation>
    <scope>NUCLEOTIDE SEQUENCE [LARGE SCALE GENOMIC DNA]</scope>
    <source>
        <strain evidence="3 4">SCSIO 52915</strain>
    </source>
</reference>
<dbReference type="Gene3D" id="3.40.50.12370">
    <property type="match status" value="1"/>
</dbReference>
<accession>A0A6G8Q2B3</accession>
<proteinExistence type="inferred from homology"/>
<dbReference type="Pfam" id="PF00582">
    <property type="entry name" value="Usp"/>
    <property type="match status" value="1"/>
</dbReference>
<comment type="similarity">
    <text evidence="1">Belongs to the universal stress protein A family.</text>
</comment>
<dbReference type="SUPFAM" id="SSF52402">
    <property type="entry name" value="Adenine nucleotide alpha hydrolases-like"/>
    <property type="match status" value="1"/>
</dbReference>
<dbReference type="EMBL" id="CP045121">
    <property type="protein sequence ID" value="QIN80606.1"/>
    <property type="molecule type" value="Genomic_DNA"/>
</dbReference>
<dbReference type="InterPro" id="IPR006015">
    <property type="entry name" value="Universal_stress_UspA"/>
</dbReference>
<keyword evidence="4" id="KW-1185">Reference proteome</keyword>
<dbReference type="CDD" id="cd00293">
    <property type="entry name" value="USP-like"/>
    <property type="match status" value="1"/>
</dbReference>
<evidence type="ECO:0000313" key="3">
    <source>
        <dbReference type="EMBL" id="QIN80606.1"/>
    </source>
</evidence>
<dbReference type="PANTHER" id="PTHR46268:SF6">
    <property type="entry name" value="UNIVERSAL STRESS PROTEIN UP12"/>
    <property type="match status" value="1"/>
</dbReference>
<sequence>MVGEALDQVLGESKGPILVTPEPYQTSQARTLTHGEAAGLEGPAVLVATDGSEVSLRAAEYAAQVAGGLGARLFALYVVDEDLTFHSGIHYGDFVGRLSEDGREAAGKVRALAEKAGVEFEELIVLGRPARAIVAVAEELGAEPVVLGSEGKSTLEHALLGSVSEEVLRHANRTVLVVGGHPGSSPGLER</sequence>
<evidence type="ECO:0000256" key="1">
    <source>
        <dbReference type="ARBA" id="ARBA00008791"/>
    </source>
</evidence>
<dbReference type="InterPro" id="IPR006016">
    <property type="entry name" value="UspA"/>
</dbReference>
<dbReference type="KEGG" id="rmar:GBA65_01545"/>
<dbReference type="PANTHER" id="PTHR46268">
    <property type="entry name" value="STRESS RESPONSE PROTEIN NHAX"/>
    <property type="match status" value="1"/>
</dbReference>
<organism evidence="3 4">
    <name type="scientific">Rubrobacter marinus</name>
    <dbReference type="NCBI Taxonomy" id="2653852"/>
    <lineage>
        <taxon>Bacteria</taxon>
        <taxon>Bacillati</taxon>
        <taxon>Actinomycetota</taxon>
        <taxon>Rubrobacteria</taxon>
        <taxon>Rubrobacterales</taxon>
        <taxon>Rubrobacteraceae</taxon>
        <taxon>Rubrobacter</taxon>
    </lineage>
</organism>
<gene>
    <name evidence="3" type="ORF">GBA65_01545</name>
</gene>
<protein>
    <submittedName>
        <fullName evidence="3">Universal stress protein</fullName>
    </submittedName>
</protein>